<evidence type="ECO:0000256" key="2">
    <source>
        <dbReference type="ARBA" id="ARBA00004574"/>
    </source>
</evidence>
<evidence type="ECO:0000259" key="8">
    <source>
        <dbReference type="Pfam" id="PF12231"/>
    </source>
</evidence>
<evidence type="ECO:0000256" key="7">
    <source>
        <dbReference type="SAM" id="MobiDB-lite"/>
    </source>
</evidence>
<dbReference type="InterPro" id="IPR022031">
    <property type="entry name" value="Rif1_N"/>
</dbReference>
<keyword evidence="10" id="KW-1185">Reference proteome</keyword>
<feature type="region of interest" description="Disordered" evidence="7">
    <location>
        <begin position="1"/>
        <end position="28"/>
    </location>
</feature>
<evidence type="ECO:0000256" key="1">
    <source>
        <dbReference type="ARBA" id="ARBA00004123"/>
    </source>
</evidence>
<feature type="region of interest" description="Disordered" evidence="7">
    <location>
        <begin position="1261"/>
        <end position="1280"/>
    </location>
</feature>
<dbReference type="Proteomes" id="UP000799757">
    <property type="component" value="Unassembled WGS sequence"/>
</dbReference>
<protein>
    <recommendedName>
        <fullName evidence="8">Telomere-associated protein Rif1 N-terminal domain-containing protein</fullName>
    </recommendedName>
</protein>
<dbReference type="GO" id="GO:0000723">
    <property type="term" value="P:telomere maintenance"/>
    <property type="evidence" value="ECO:0007669"/>
    <property type="project" value="TreeGrafter"/>
</dbReference>
<keyword evidence="4" id="KW-0779">Telomere</keyword>
<evidence type="ECO:0000256" key="6">
    <source>
        <dbReference type="ARBA" id="ARBA00023306"/>
    </source>
</evidence>
<evidence type="ECO:0000256" key="4">
    <source>
        <dbReference type="ARBA" id="ARBA00022895"/>
    </source>
</evidence>
<evidence type="ECO:0000313" key="9">
    <source>
        <dbReference type="EMBL" id="KAF2796198.1"/>
    </source>
</evidence>
<evidence type="ECO:0000313" key="10">
    <source>
        <dbReference type="Proteomes" id="UP000799757"/>
    </source>
</evidence>
<feature type="compositionally biased region" description="Polar residues" evidence="7">
    <location>
        <begin position="1531"/>
        <end position="1542"/>
    </location>
</feature>
<keyword evidence="6" id="KW-0131">Cell cycle</keyword>
<feature type="region of interest" description="Disordered" evidence="7">
    <location>
        <begin position="1449"/>
        <end position="1596"/>
    </location>
</feature>
<feature type="compositionally biased region" description="Acidic residues" evidence="7">
    <location>
        <begin position="1693"/>
        <end position="1703"/>
    </location>
</feature>
<feature type="compositionally biased region" description="Polar residues" evidence="7">
    <location>
        <begin position="1557"/>
        <end position="1566"/>
    </location>
</feature>
<dbReference type="InterPro" id="IPR016024">
    <property type="entry name" value="ARM-type_fold"/>
</dbReference>
<feature type="compositionally biased region" description="Polar residues" evidence="7">
    <location>
        <begin position="1"/>
        <end position="14"/>
    </location>
</feature>
<organism evidence="9 10">
    <name type="scientific">Melanomma pulvis-pyrius CBS 109.77</name>
    <dbReference type="NCBI Taxonomy" id="1314802"/>
    <lineage>
        <taxon>Eukaryota</taxon>
        <taxon>Fungi</taxon>
        <taxon>Dikarya</taxon>
        <taxon>Ascomycota</taxon>
        <taxon>Pezizomycotina</taxon>
        <taxon>Dothideomycetes</taxon>
        <taxon>Pleosporomycetidae</taxon>
        <taxon>Pleosporales</taxon>
        <taxon>Melanommataceae</taxon>
        <taxon>Melanomma</taxon>
    </lineage>
</organism>
<comment type="subcellular location">
    <subcellularLocation>
        <location evidence="2">Chromosome</location>
        <location evidence="2">Telomere</location>
    </subcellularLocation>
    <subcellularLocation>
        <location evidence="1">Nucleus</location>
    </subcellularLocation>
</comment>
<keyword evidence="5" id="KW-0539">Nucleus</keyword>
<feature type="region of interest" description="Disordered" evidence="7">
    <location>
        <begin position="1613"/>
        <end position="1703"/>
    </location>
</feature>
<feature type="compositionally biased region" description="Polar residues" evidence="7">
    <location>
        <begin position="1486"/>
        <end position="1507"/>
    </location>
</feature>
<evidence type="ECO:0000256" key="3">
    <source>
        <dbReference type="ARBA" id="ARBA00022454"/>
    </source>
</evidence>
<feature type="compositionally biased region" description="Polar residues" evidence="7">
    <location>
        <begin position="1143"/>
        <end position="1158"/>
    </location>
</feature>
<feature type="compositionally biased region" description="Polar residues" evidence="7">
    <location>
        <begin position="1463"/>
        <end position="1479"/>
    </location>
</feature>
<gene>
    <name evidence="9" type="ORF">K505DRAFT_373387</name>
</gene>
<dbReference type="Pfam" id="PF12231">
    <property type="entry name" value="Rif1_N"/>
    <property type="match status" value="1"/>
</dbReference>
<reference evidence="9" key="1">
    <citation type="journal article" date="2020" name="Stud. Mycol.">
        <title>101 Dothideomycetes genomes: a test case for predicting lifestyles and emergence of pathogens.</title>
        <authorList>
            <person name="Haridas S."/>
            <person name="Albert R."/>
            <person name="Binder M."/>
            <person name="Bloem J."/>
            <person name="Labutti K."/>
            <person name="Salamov A."/>
            <person name="Andreopoulos B."/>
            <person name="Baker S."/>
            <person name="Barry K."/>
            <person name="Bills G."/>
            <person name="Bluhm B."/>
            <person name="Cannon C."/>
            <person name="Castanera R."/>
            <person name="Culley D."/>
            <person name="Daum C."/>
            <person name="Ezra D."/>
            <person name="Gonzalez J."/>
            <person name="Henrissat B."/>
            <person name="Kuo A."/>
            <person name="Liang C."/>
            <person name="Lipzen A."/>
            <person name="Lutzoni F."/>
            <person name="Magnuson J."/>
            <person name="Mondo S."/>
            <person name="Nolan M."/>
            <person name="Ohm R."/>
            <person name="Pangilinan J."/>
            <person name="Park H.-J."/>
            <person name="Ramirez L."/>
            <person name="Alfaro M."/>
            <person name="Sun H."/>
            <person name="Tritt A."/>
            <person name="Yoshinaga Y."/>
            <person name="Zwiers L.-H."/>
            <person name="Turgeon B."/>
            <person name="Goodwin S."/>
            <person name="Spatafora J."/>
            <person name="Crous P."/>
            <person name="Grigoriev I."/>
        </authorList>
    </citation>
    <scope>NUCLEOTIDE SEQUENCE</scope>
    <source>
        <strain evidence="9">CBS 109.77</strain>
    </source>
</reference>
<dbReference type="OrthoDB" id="5399929at2759"/>
<feature type="domain" description="Telomere-associated protein Rif1 N-terminal" evidence="8">
    <location>
        <begin position="158"/>
        <end position="527"/>
    </location>
</feature>
<dbReference type="PANTHER" id="PTHR22928">
    <property type="entry name" value="TELOMERE-ASSOCIATED PROTEIN RIF1"/>
    <property type="match status" value="1"/>
</dbReference>
<sequence length="1821" mass="202641">MVFSTSKFESMSNRPPTPPKDLHDDDQDAEIALQFLNDPFGTKTLATKVVAAQSLLSTPEQSPSSELGSVSSVGSSRKRVSFGLQTCTAQHKGSSPAKWTPRHSSPLRPLPQTRVSKPLKSILKACDPASTPSQPDEGAAAHKFTTFADMLESIVKLLAQGARASRLDAYISLTKTMQAYEQVPDIPSLVFKMGLLSQFIQRDMQAISIMGTGPDSQLISQALKLLMALVRLPELRPAMDDAFCSFVIDRIILVTADPNMPKTIINTHLALLMQQNFRPKTMTVVRVEKILDVLDGIHERVSGNSVHAYRLRVYRKLVLQRPDVMIKHTERWFKNTVTAMLSPQKDINQSALDMAICATKTIGSDPHVKKAVLSVLNREKSDGNTVAKVVAQQLEKMLATDSASMVPQVWAAVTALLSDSMQGTAFAALGDWLKLFEKFLSSQNDLVKVHANVAFGFLVYAQKISSSTLPTWSKMFRDIPQHQLQRRAQSKRAELEAATSGYFTLLYYSFRPTATHAQLDRYWGEFVADFWKPFLHLSSPKHAVAACRLVSALLRGSRRPWDDQRALDFKPQMMIQREELPLLDPKWVRKALSTILRFVEALLDATPWTREVGEDEPVKTMWISLLDSLVEASSKEVMASTETKDAIAHIVNLLRRMWDRHTAILAMSQQKEDNWADKFCFLVETVVQKLGAFQFADKCLTRNGEDEFEVAPTPSHRSRQLGPRISPLLYFVELLVSQSEGKLSDLVRLRVVELVLEPCLQVQNTRQGKLDLLKDCSRVVDPASRTVVAFNFWGRIATLTKSCVQEQPSDSNERVSRQLGKEYEVVVDVLALGSAYLLDTPRGQEVLTTFVDTVRREAGEGAVVLAVVEQVSKCVLQRVAVAEVDSRACLPYASTLLRNLPTVLTRRTLDQGRQNLSPSSPTPARNSEFEPYKHFYVAVVSIGLSSYRDLDVNDVENTREFLAALSISIQHCPISLLAVYLRKVQEFISLWIEDPDMKLQRTEQQIRDLYRESINLWQTISGAIDRLPRKDSSMLLALEPLLTAGFLSPRRDIVNISIKTWNATFGLESSLRYPSRLENALQRLRNTVEISVPSLAAAVDGLHDQITFYESDTGIVDSVKELRSPRVKESPFRIAKSARKSRSPTVSSTGSRRISSRLTPKVRLRHDNSQIQFEPIVSSPTNPFVQESQVLTERQKEMVERQWVTKNIFSDLGSTPRQESRASVPYPQLQLDASTNELPTEITRTPMRTRSSLGPMDVFIGSSPTPQVRKRSQQVVCDESSVTTPNAVRIVRHANDMEELGSSPPRFDKNPRSNAVDLRGNDITMDMVADSFEYGQPSRPYSASFDDGTTIEDDVLLQAELVDPLNGEDSSEDELPTEIDAADLPSSTVGLQLTAQLDAELNMQYDITANEQSKEESNNLYVDAPSQQLPPNIIEASSGTDAEVRETQFDLSGTSTKDDLEARSSNTSRVGDSFSNQVATEDPSMNYESPIQNVRRSSRNAGSSPHIRSSAKKRKQNNMDIARKAKVSKKGVQNQSAPSDSVQNEEDEGESIVAASTHVQASSQTKRGSKRKSAESSQSLAGSHAIIPETTRSGHMLRSTSLLSQVETQSEDYFVDDTPVPKRARRGVSRDVSDAKTNLEGSRGSSVKRLSHVQVSPKSSSSLSSLPSSSVRKIPTVASDIEVNTADQTPSQQDEDVHDETVPEEATYDEALWDVTMDSIKQENADADAERQLQLDTIASLETGRSQPQEAAAVVTTPSRSFAERVILTPRSIMDQLKGVRDLFRSYKDMMLGKPEEREFDDLLFDIRTEVHAAGRRGEGQ</sequence>
<evidence type="ECO:0000256" key="5">
    <source>
        <dbReference type="ARBA" id="ARBA00023242"/>
    </source>
</evidence>
<dbReference type="GO" id="GO:0005634">
    <property type="term" value="C:nucleus"/>
    <property type="evidence" value="ECO:0007669"/>
    <property type="project" value="UniProtKB-SubCell"/>
</dbReference>
<dbReference type="EMBL" id="MU001837">
    <property type="protein sequence ID" value="KAF2796198.1"/>
    <property type="molecule type" value="Genomic_DNA"/>
</dbReference>
<feature type="compositionally biased region" description="Low complexity" evidence="7">
    <location>
        <begin position="1656"/>
        <end position="1670"/>
    </location>
</feature>
<feature type="compositionally biased region" description="Polar residues" evidence="7">
    <location>
        <begin position="1635"/>
        <end position="1645"/>
    </location>
</feature>
<keyword evidence="3" id="KW-0158">Chromosome</keyword>
<name>A0A6A6XJ16_9PLEO</name>
<proteinExistence type="predicted"/>
<feature type="region of interest" description="Disordered" evidence="7">
    <location>
        <begin position="1134"/>
        <end position="1159"/>
    </location>
</feature>
<dbReference type="PANTHER" id="PTHR22928:SF3">
    <property type="entry name" value="TELOMERE-ASSOCIATED PROTEIN RIF1"/>
    <property type="match status" value="1"/>
</dbReference>
<accession>A0A6A6XJ16</accession>
<feature type="region of interest" description="Disordered" evidence="7">
    <location>
        <begin position="87"/>
        <end position="114"/>
    </location>
</feature>
<dbReference type="GO" id="GO:0140445">
    <property type="term" value="C:chromosome, telomeric repeat region"/>
    <property type="evidence" value="ECO:0007669"/>
    <property type="project" value="TreeGrafter"/>
</dbReference>
<dbReference type="SUPFAM" id="SSF48371">
    <property type="entry name" value="ARM repeat"/>
    <property type="match status" value="1"/>
</dbReference>